<organism evidence="2 3">
    <name type="scientific">Clostridium grantii DSM 8605</name>
    <dbReference type="NCBI Taxonomy" id="1121316"/>
    <lineage>
        <taxon>Bacteria</taxon>
        <taxon>Bacillati</taxon>
        <taxon>Bacillota</taxon>
        <taxon>Clostridia</taxon>
        <taxon>Eubacteriales</taxon>
        <taxon>Clostridiaceae</taxon>
        <taxon>Clostridium</taxon>
    </lineage>
</organism>
<dbReference type="STRING" id="1121316.SAMN02745207_03942"/>
<dbReference type="Pfam" id="PF26353">
    <property type="entry name" value="YhfM"/>
    <property type="match status" value="1"/>
</dbReference>
<keyword evidence="3" id="KW-1185">Reference proteome</keyword>
<sequence>MKINCKNKSLFFMLIIVVFFTGCGTVDDFKVKVGITNTNFDYMNDGNVKKITIENTRDKSYTFIVKDEASISEIYDILSNAKVVEEKISLDPDYIFRIEDKNETIKEFYYVAGVDKTDSANFYNSNESYIVSKRLDNDIIKYFWNIRRPSDFNTVYYENILKSIDKYKNSIEDKKVGINILDDREVMKFILTLDIEEFKNKLPKNMEILDKEKNDSYDVIMNITTTGYTSKIFKCIVEFVDKKNNTTYKYYIVNNYAEGEWDYAFTENLPPSGF</sequence>
<reference evidence="2 3" key="1">
    <citation type="submission" date="2016-11" db="EMBL/GenBank/DDBJ databases">
        <authorList>
            <person name="Jaros S."/>
            <person name="Januszkiewicz K."/>
            <person name="Wedrychowicz H."/>
        </authorList>
    </citation>
    <scope>NUCLEOTIDE SEQUENCE [LARGE SCALE GENOMIC DNA]</scope>
    <source>
        <strain evidence="2 3">DSM 8605</strain>
    </source>
</reference>
<dbReference type="PROSITE" id="PS51257">
    <property type="entry name" value="PROKAR_LIPOPROTEIN"/>
    <property type="match status" value="1"/>
</dbReference>
<evidence type="ECO:0000259" key="1">
    <source>
        <dbReference type="Pfam" id="PF26353"/>
    </source>
</evidence>
<protein>
    <recommendedName>
        <fullName evidence="1">YhfM-like domain-containing protein</fullName>
    </recommendedName>
</protein>
<dbReference type="RefSeq" id="WP_084133698.1">
    <property type="nucleotide sequence ID" value="NZ_FQXM01000037.1"/>
</dbReference>
<gene>
    <name evidence="2" type="ORF">SAMN02745207_03942</name>
</gene>
<dbReference type="AlphaFoldDB" id="A0A1M5XUE7"/>
<evidence type="ECO:0000313" key="3">
    <source>
        <dbReference type="Proteomes" id="UP000184447"/>
    </source>
</evidence>
<dbReference type="Proteomes" id="UP000184447">
    <property type="component" value="Unassembled WGS sequence"/>
</dbReference>
<name>A0A1M5XUE7_9CLOT</name>
<dbReference type="EMBL" id="FQXM01000037">
    <property type="protein sequence ID" value="SHI03376.1"/>
    <property type="molecule type" value="Genomic_DNA"/>
</dbReference>
<evidence type="ECO:0000313" key="2">
    <source>
        <dbReference type="EMBL" id="SHI03376.1"/>
    </source>
</evidence>
<feature type="domain" description="YhfM-like" evidence="1">
    <location>
        <begin position="46"/>
        <end position="148"/>
    </location>
</feature>
<dbReference type="InterPro" id="IPR058780">
    <property type="entry name" value="YhfM-like_dom"/>
</dbReference>
<proteinExistence type="predicted"/>
<accession>A0A1M5XUE7</accession>